<dbReference type="Proteomes" id="UP001066276">
    <property type="component" value="Chromosome 6"/>
</dbReference>
<evidence type="ECO:0000313" key="2">
    <source>
        <dbReference type="EMBL" id="KAJ1143967.1"/>
    </source>
</evidence>
<accession>A0AAV7QTY0</accession>
<protein>
    <submittedName>
        <fullName evidence="2">Uncharacterized protein</fullName>
    </submittedName>
</protein>
<name>A0AAV7QTY0_PLEWA</name>
<evidence type="ECO:0000313" key="3">
    <source>
        <dbReference type="Proteomes" id="UP001066276"/>
    </source>
</evidence>
<reference evidence="2" key="1">
    <citation type="journal article" date="2022" name="bioRxiv">
        <title>Sequencing and chromosome-scale assembly of the giantPleurodeles waltlgenome.</title>
        <authorList>
            <person name="Brown T."/>
            <person name="Elewa A."/>
            <person name="Iarovenko S."/>
            <person name="Subramanian E."/>
            <person name="Araus A.J."/>
            <person name="Petzold A."/>
            <person name="Susuki M."/>
            <person name="Suzuki K.-i.T."/>
            <person name="Hayashi T."/>
            <person name="Toyoda A."/>
            <person name="Oliveira C."/>
            <person name="Osipova E."/>
            <person name="Leigh N.D."/>
            <person name="Simon A."/>
            <person name="Yun M.H."/>
        </authorList>
    </citation>
    <scope>NUCLEOTIDE SEQUENCE</scope>
    <source>
        <strain evidence="2">20211129_DDA</strain>
        <tissue evidence="2">Liver</tissue>
    </source>
</reference>
<dbReference type="EMBL" id="JANPWB010000010">
    <property type="protein sequence ID" value="KAJ1143967.1"/>
    <property type="molecule type" value="Genomic_DNA"/>
</dbReference>
<proteinExistence type="predicted"/>
<feature type="region of interest" description="Disordered" evidence="1">
    <location>
        <begin position="1"/>
        <end position="26"/>
    </location>
</feature>
<keyword evidence="3" id="KW-1185">Reference proteome</keyword>
<dbReference type="AlphaFoldDB" id="A0AAV7QTY0"/>
<organism evidence="2 3">
    <name type="scientific">Pleurodeles waltl</name>
    <name type="common">Iberian ribbed newt</name>
    <dbReference type="NCBI Taxonomy" id="8319"/>
    <lineage>
        <taxon>Eukaryota</taxon>
        <taxon>Metazoa</taxon>
        <taxon>Chordata</taxon>
        <taxon>Craniata</taxon>
        <taxon>Vertebrata</taxon>
        <taxon>Euteleostomi</taxon>
        <taxon>Amphibia</taxon>
        <taxon>Batrachia</taxon>
        <taxon>Caudata</taxon>
        <taxon>Salamandroidea</taxon>
        <taxon>Salamandridae</taxon>
        <taxon>Pleurodelinae</taxon>
        <taxon>Pleurodeles</taxon>
    </lineage>
</organism>
<evidence type="ECO:0000256" key="1">
    <source>
        <dbReference type="SAM" id="MobiDB-lite"/>
    </source>
</evidence>
<gene>
    <name evidence="2" type="ORF">NDU88_010269</name>
</gene>
<sequence length="106" mass="12088">MGEPGTAWEPTRLPPILTGGGLRDRAHKGNCRTKHLREIMAATLNLKLPQSLITHLYRVLRDDLTCAVLPVQTKWQEMVGEPLSPKEWEKVHEDVRRVSPNARFKV</sequence>
<comment type="caution">
    <text evidence="2">The sequence shown here is derived from an EMBL/GenBank/DDBJ whole genome shotgun (WGS) entry which is preliminary data.</text>
</comment>